<feature type="region of interest" description="Disordered" evidence="1">
    <location>
        <begin position="128"/>
        <end position="149"/>
    </location>
</feature>
<sequence>MICPRHDPRAPLYTCWQRIPDITDPLEILRCQQCAHGRALIATVKRHLDADQETSGAVEAPPQEDIIMDKKTYTVSELADLLGVESKHIYNAKASKGIPSSGSMKRVVVDEMRKRGITFDQVVPAPRVGGKSKKPLSIQSDEGQPERGWQEATMMTAGTRIADVDLCAEWPFDLLVQAVRTKLPVNTSITINN</sequence>
<accession>A0AA94L3G1</accession>
<evidence type="ECO:0000256" key="1">
    <source>
        <dbReference type="SAM" id="MobiDB-lite"/>
    </source>
</evidence>
<gene>
    <name evidence="2" type="ORF">SAMN02910291_02707</name>
</gene>
<reference evidence="3" key="1">
    <citation type="submission" date="2016-11" db="EMBL/GenBank/DDBJ databases">
        <authorList>
            <person name="Jaros S."/>
            <person name="Januszkiewicz K."/>
            <person name="Wedrychowicz H."/>
        </authorList>
    </citation>
    <scope>NUCLEOTIDE SEQUENCE [LARGE SCALE GENOMIC DNA]</scope>
    <source>
        <strain evidence="3">DSM 7057</strain>
    </source>
</reference>
<comment type="caution">
    <text evidence="2">The sequence shown here is derived from an EMBL/GenBank/DDBJ whole genome shotgun (WGS) entry which is preliminary data.</text>
</comment>
<proteinExistence type="predicted"/>
<protein>
    <submittedName>
        <fullName evidence="2">Uncharacterized protein</fullName>
    </submittedName>
</protein>
<dbReference type="AlphaFoldDB" id="A0AA94L3G1"/>
<organism evidence="2 3">
    <name type="scientific">Desulfovibrio desulfuricans</name>
    <dbReference type="NCBI Taxonomy" id="876"/>
    <lineage>
        <taxon>Bacteria</taxon>
        <taxon>Pseudomonadati</taxon>
        <taxon>Thermodesulfobacteriota</taxon>
        <taxon>Desulfovibrionia</taxon>
        <taxon>Desulfovibrionales</taxon>
        <taxon>Desulfovibrionaceae</taxon>
        <taxon>Desulfovibrio</taxon>
    </lineage>
</organism>
<dbReference type="EMBL" id="FPIW01000080">
    <property type="protein sequence ID" value="SFW71908.1"/>
    <property type="molecule type" value="Genomic_DNA"/>
</dbReference>
<dbReference type="Proteomes" id="UP000182680">
    <property type="component" value="Unassembled WGS sequence"/>
</dbReference>
<evidence type="ECO:0000313" key="2">
    <source>
        <dbReference type="EMBL" id="SFW71908.1"/>
    </source>
</evidence>
<name>A0AA94L3G1_DESDE</name>
<evidence type="ECO:0000313" key="3">
    <source>
        <dbReference type="Proteomes" id="UP000182680"/>
    </source>
</evidence>